<dbReference type="Pfam" id="PF11700">
    <property type="entry name" value="ATG22"/>
    <property type="match status" value="1"/>
</dbReference>
<dbReference type="EMBL" id="CP017634">
    <property type="protein sequence ID" value="ATW28612.1"/>
    <property type="molecule type" value="Genomic_DNA"/>
</dbReference>
<dbReference type="OrthoDB" id="9768783at2"/>
<evidence type="ECO:0000256" key="3">
    <source>
        <dbReference type="ARBA" id="ARBA00022692"/>
    </source>
</evidence>
<dbReference type="Gene3D" id="1.20.1250.20">
    <property type="entry name" value="MFS general substrate transporter like domains"/>
    <property type="match status" value="2"/>
</dbReference>
<feature type="domain" description="Major facilitator superfamily (MFS) profile" evidence="7">
    <location>
        <begin position="1"/>
        <end position="413"/>
    </location>
</feature>
<feature type="transmembrane region" description="Helical" evidence="6">
    <location>
        <begin position="12"/>
        <end position="34"/>
    </location>
</feature>
<protein>
    <submittedName>
        <fullName evidence="8">MFS transporter</fullName>
    </submittedName>
</protein>
<keyword evidence="3 6" id="KW-0812">Transmembrane</keyword>
<keyword evidence="2" id="KW-0813">Transport</keyword>
<feature type="transmembrane region" description="Helical" evidence="6">
    <location>
        <begin position="299"/>
        <end position="317"/>
    </location>
</feature>
<proteinExistence type="predicted"/>
<reference evidence="8 9" key="1">
    <citation type="submission" date="2016-10" db="EMBL/GenBank/DDBJ databases">
        <title>Complete Genome Sequence of Peptococcaceae strain DCMF.</title>
        <authorList>
            <person name="Edwards R.J."/>
            <person name="Holland S.I."/>
            <person name="Deshpande N.P."/>
            <person name="Wong Y.K."/>
            <person name="Ertan H."/>
            <person name="Manefield M."/>
            <person name="Russell T.L."/>
            <person name="Lee M.J."/>
        </authorList>
    </citation>
    <scope>NUCLEOTIDE SEQUENCE [LARGE SCALE GENOMIC DNA]</scope>
    <source>
        <strain evidence="8 9">DCMF</strain>
    </source>
</reference>
<organism evidence="8 9">
    <name type="scientific">Formimonas warabiya</name>
    <dbReference type="NCBI Taxonomy" id="1761012"/>
    <lineage>
        <taxon>Bacteria</taxon>
        <taxon>Bacillati</taxon>
        <taxon>Bacillota</taxon>
        <taxon>Clostridia</taxon>
        <taxon>Eubacteriales</taxon>
        <taxon>Peptococcaceae</taxon>
        <taxon>Candidatus Formimonas</taxon>
    </lineage>
</organism>
<feature type="transmembrane region" description="Helical" evidence="6">
    <location>
        <begin position="357"/>
        <end position="376"/>
    </location>
</feature>
<comment type="subcellular location">
    <subcellularLocation>
        <location evidence="1">Cell membrane</location>
        <topology evidence="1">Multi-pass membrane protein</topology>
    </subcellularLocation>
</comment>
<dbReference type="GO" id="GO:0005886">
    <property type="term" value="C:plasma membrane"/>
    <property type="evidence" value="ECO:0007669"/>
    <property type="project" value="UniProtKB-SubCell"/>
</dbReference>
<keyword evidence="4 6" id="KW-1133">Transmembrane helix</keyword>
<dbReference type="KEGG" id="fwa:DCMF_13960"/>
<gene>
    <name evidence="8" type="ORF">DCMF_13960</name>
</gene>
<feature type="transmembrane region" description="Helical" evidence="6">
    <location>
        <begin position="111"/>
        <end position="132"/>
    </location>
</feature>
<dbReference type="GO" id="GO:0022857">
    <property type="term" value="F:transmembrane transporter activity"/>
    <property type="evidence" value="ECO:0007669"/>
    <property type="project" value="InterPro"/>
</dbReference>
<feature type="transmembrane region" description="Helical" evidence="6">
    <location>
        <begin position="228"/>
        <end position="245"/>
    </location>
</feature>
<feature type="transmembrane region" description="Helical" evidence="6">
    <location>
        <begin position="173"/>
        <end position="198"/>
    </location>
</feature>
<evidence type="ECO:0000256" key="6">
    <source>
        <dbReference type="SAM" id="Phobius"/>
    </source>
</evidence>
<dbReference type="SUPFAM" id="SSF103473">
    <property type="entry name" value="MFS general substrate transporter"/>
    <property type="match status" value="1"/>
</dbReference>
<evidence type="ECO:0000256" key="5">
    <source>
        <dbReference type="ARBA" id="ARBA00023136"/>
    </source>
</evidence>
<dbReference type="InterPro" id="IPR036259">
    <property type="entry name" value="MFS_trans_sf"/>
</dbReference>
<dbReference type="InterPro" id="IPR024671">
    <property type="entry name" value="Atg22-like"/>
</dbReference>
<feature type="transmembrane region" description="Helical" evidence="6">
    <location>
        <begin position="323"/>
        <end position="345"/>
    </location>
</feature>
<dbReference type="PROSITE" id="PS50850">
    <property type="entry name" value="MFS"/>
    <property type="match status" value="1"/>
</dbReference>
<evidence type="ECO:0000313" key="8">
    <source>
        <dbReference type="EMBL" id="ATW28612.1"/>
    </source>
</evidence>
<evidence type="ECO:0000256" key="1">
    <source>
        <dbReference type="ARBA" id="ARBA00004651"/>
    </source>
</evidence>
<dbReference type="PANTHER" id="PTHR23519:SF1">
    <property type="entry name" value="AUTOPHAGY-RELATED PROTEIN 22"/>
    <property type="match status" value="1"/>
</dbReference>
<feature type="transmembrane region" description="Helical" evidence="6">
    <location>
        <begin position="265"/>
        <end position="287"/>
    </location>
</feature>
<evidence type="ECO:0000256" key="4">
    <source>
        <dbReference type="ARBA" id="ARBA00022989"/>
    </source>
</evidence>
<feature type="transmembrane region" description="Helical" evidence="6">
    <location>
        <begin position="388"/>
        <end position="408"/>
    </location>
</feature>
<dbReference type="Proteomes" id="UP000323521">
    <property type="component" value="Chromosome"/>
</dbReference>
<feature type="transmembrane region" description="Helical" evidence="6">
    <location>
        <begin position="86"/>
        <end position="105"/>
    </location>
</feature>
<feature type="transmembrane region" description="Helical" evidence="6">
    <location>
        <begin position="144"/>
        <end position="167"/>
    </location>
</feature>
<accession>A0A3G1L1E5</accession>
<evidence type="ECO:0000259" key="7">
    <source>
        <dbReference type="PROSITE" id="PS50850"/>
    </source>
</evidence>
<name>A0A3G1L1E5_FORW1</name>
<keyword evidence="9" id="KW-1185">Reference proteome</keyword>
<dbReference type="InterPro" id="IPR050495">
    <property type="entry name" value="ATG22/LtaA_families"/>
</dbReference>
<feature type="transmembrane region" description="Helical" evidence="6">
    <location>
        <begin position="54"/>
        <end position="74"/>
    </location>
</feature>
<dbReference type="CDD" id="cd17482">
    <property type="entry name" value="MFS_YxiO_like"/>
    <property type="match status" value="1"/>
</dbReference>
<sequence>MRDFSLQEKSWILYDWANSAYSVIVTAAVLPIFFKTLTKEAGISPNMADAYWGYSTSLATLIIALMAPILGAMGDYRGMKMRMFRVFLLIGVLSTAALAFTGQWFPILVLYIITVIGFSGANLFYDAFLVDVTTEDRMDRVSTYGFALGYIGGSTIPFVFSIALIMFGKEIGIPALLATKISFLITAVWWAVFALPILKNVRQVYFLEPSPGLVRSSFQRLYGTFRNIKNYGAIFLFLLAYFFYIDGVNTIIHMATVYGDSVGLGSSTLLLALLVTQIVAFPCAILYGILAKKFGSSKMILFGIIIYLIICYLGYRMETALDFWILALLVASSQGGLQALSRSYFGKMVPKENANEFFGFYDIFGKFAAIMGPSLYGFFSQVTGESRYGVLSVMILFLIGGGIFLVTISRKTLPTR</sequence>
<dbReference type="InterPro" id="IPR020846">
    <property type="entry name" value="MFS_dom"/>
</dbReference>
<dbReference type="AlphaFoldDB" id="A0A3G1L1E5"/>
<dbReference type="PANTHER" id="PTHR23519">
    <property type="entry name" value="AUTOPHAGY-RELATED PROTEIN 22"/>
    <property type="match status" value="1"/>
</dbReference>
<keyword evidence="5 6" id="KW-0472">Membrane</keyword>
<evidence type="ECO:0000256" key="2">
    <source>
        <dbReference type="ARBA" id="ARBA00022448"/>
    </source>
</evidence>
<evidence type="ECO:0000313" key="9">
    <source>
        <dbReference type="Proteomes" id="UP000323521"/>
    </source>
</evidence>